<comment type="caution">
    <text evidence="11">The sequence shown here is derived from an EMBL/GenBank/DDBJ whole genome shotgun (WGS) entry which is preliminary data.</text>
</comment>
<organism evidence="11 12">
    <name type="scientific">Ditylenchus destructor</name>
    <dbReference type="NCBI Taxonomy" id="166010"/>
    <lineage>
        <taxon>Eukaryota</taxon>
        <taxon>Metazoa</taxon>
        <taxon>Ecdysozoa</taxon>
        <taxon>Nematoda</taxon>
        <taxon>Chromadorea</taxon>
        <taxon>Rhabditida</taxon>
        <taxon>Tylenchina</taxon>
        <taxon>Tylenchomorpha</taxon>
        <taxon>Sphaerularioidea</taxon>
        <taxon>Anguinidae</taxon>
        <taxon>Anguininae</taxon>
        <taxon>Ditylenchus</taxon>
    </lineage>
</organism>
<keyword evidence="6" id="KW-0862">Zinc</keyword>
<keyword evidence="5" id="KW-0378">Hydrolase</keyword>
<feature type="domain" description="Peptidase M13 N-terminal" evidence="10">
    <location>
        <begin position="81"/>
        <end position="510"/>
    </location>
</feature>
<dbReference type="PANTHER" id="PTHR11733:SF240">
    <property type="entry name" value="GH14155P-RELATED"/>
    <property type="match status" value="1"/>
</dbReference>
<keyword evidence="8" id="KW-0472">Membrane</keyword>
<evidence type="ECO:0000259" key="10">
    <source>
        <dbReference type="Pfam" id="PF05649"/>
    </source>
</evidence>
<dbReference type="Proteomes" id="UP001201812">
    <property type="component" value="Unassembled WGS sequence"/>
</dbReference>
<evidence type="ECO:0000256" key="8">
    <source>
        <dbReference type="SAM" id="Phobius"/>
    </source>
</evidence>
<comment type="similarity">
    <text evidence="2">Belongs to the peptidase M13 family.</text>
</comment>
<dbReference type="Gene3D" id="3.40.390.10">
    <property type="entry name" value="Collagenase (Catalytic Domain)"/>
    <property type="match status" value="1"/>
</dbReference>
<protein>
    <submittedName>
        <fullName evidence="11">Peptidase family m13 domain-containing protein</fullName>
    </submittedName>
</protein>
<dbReference type="GO" id="GO:0004222">
    <property type="term" value="F:metalloendopeptidase activity"/>
    <property type="evidence" value="ECO:0007669"/>
    <property type="project" value="InterPro"/>
</dbReference>
<dbReference type="PANTHER" id="PTHR11733">
    <property type="entry name" value="ZINC METALLOPROTEASE FAMILY M13 NEPRILYSIN-RELATED"/>
    <property type="match status" value="1"/>
</dbReference>
<keyword evidence="8" id="KW-1133">Transmembrane helix</keyword>
<keyword evidence="4" id="KW-0479">Metal-binding</keyword>
<evidence type="ECO:0000313" key="12">
    <source>
        <dbReference type="Proteomes" id="UP001201812"/>
    </source>
</evidence>
<dbReference type="AlphaFoldDB" id="A0AAD4R7N9"/>
<keyword evidence="8" id="KW-0812">Transmembrane</keyword>
<dbReference type="InterPro" id="IPR000718">
    <property type="entry name" value="Peptidase_M13"/>
</dbReference>
<dbReference type="GO" id="GO:0016485">
    <property type="term" value="P:protein processing"/>
    <property type="evidence" value="ECO:0007669"/>
    <property type="project" value="TreeGrafter"/>
</dbReference>
<dbReference type="InterPro" id="IPR024079">
    <property type="entry name" value="MetalloPept_cat_dom_sf"/>
</dbReference>
<proteinExistence type="inferred from homology"/>
<dbReference type="SUPFAM" id="SSF55486">
    <property type="entry name" value="Metalloproteases ('zincins'), catalytic domain"/>
    <property type="match status" value="1"/>
</dbReference>
<dbReference type="Pfam" id="PF01431">
    <property type="entry name" value="Peptidase_M13"/>
    <property type="match status" value="1"/>
</dbReference>
<keyword evidence="12" id="KW-1185">Reference proteome</keyword>
<dbReference type="InterPro" id="IPR008753">
    <property type="entry name" value="Peptidase_M13_N"/>
</dbReference>
<dbReference type="InterPro" id="IPR018497">
    <property type="entry name" value="Peptidase_M13_C"/>
</dbReference>
<evidence type="ECO:0000256" key="5">
    <source>
        <dbReference type="ARBA" id="ARBA00022801"/>
    </source>
</evidence>
<evidence type="ECO:0000256" key="2">
    <source>
        <dbReference type="ARBA" id="ARBA00007357"/>
    </source>
</evidence>
<evidence type="ECO:0000259" key="9">
    <source>
        <dbReference type="Pfam" id="PF01431"/>
    </source>
</evidence>
<dbReference type="Pfam" id="PF05649">
    <property type="entry name" value="Peptidase_M13_N"/>
    <property type="match status" value="1"/>
</dbReference>
<accession>A0AAD4R7N9</accession>
<feature type="transmembrane region" description="Helical" evidence="8">
    <location>
        <begin position="12"/>
        <end position="33"/>
    </location>
</feature>
<evidence type="ECO:0000256" key="3">
    <source>
        <dbReference type="ARBA" id="ARBA00022670"/>
    </source>
</evidence>
<reference evidence="11" key="1">
    <citation type="submission" date="2022-01" db="EMBL/GenBank/DDBJ databases">
        <title>Genome Sequence Resource for Two Populations of Ditylenchus destructor, the Migratory Endoparasitic Phytonematode.</title>
        <authorList>
            <person name="Zhang H."/>
            <person name="Lin R."/>
            <person name="Xie B."/>
        </authorList>
    </citation>
    <scope>NUCLEOTIDE SEQUENCE</scope>
    <source>
        <strain evidence="11">BazhouSP</strain>
    </source>
</reference>
<evidence type="ECO:0000256" key="1">
    <source>
        <dbReference type="ARBA" id="ARBA00001947"/>
    </source>
</evidence>
<feature type="domain" description="Peptidase M13 C-terminal" evidence="9">
    <location>
        <begin position="574"/>
        <end position="789"/>
    </location>
</feature>
<dbReference type="PROSITE" id="PS51885">
    <property type="entry name" value="NEPRILYSIN"/>
    <property type="match status" value="1"/>
</dbReference>
<gene>
    <name evidence="11" type="ORF">DdX_08325</name>
</gene>
<dbReference type="GO" id="GO:0046872">
    <property type="term" value="F:metal ion binding"/>
    <property type="evidence" value="ECO:0007669"/>
    <property type="project" value="UniProtKB-KW"/>
</dbReference>
<name>A0AAD4R7N9_9BILA</name>
<evidence type="ECO:0000256" key="6">
    <source>
        <dbReference type="ARBA" id="ARBA00022833"/>
    </source>
</evidence>
<comment type="cofactor">
    <cofactor evidence="1">
        <name>Zn(2+)</name>
        <dbReference type="ChEBI" id="CHEBI:29105"/>
    </cofactor>
</comment>
<sequence length="797" mass="92058">MMKCNTGYAVKLVILVVIIIILLALALLCYWNFYREYQQVLGLNASKTTNNASVDNGDAFNLELFETEKYLNLKMDVSQDPCNDFYKYACGNNDENFHEIQKVERNPEEILQRALAIEKDIHKHLSSVRNAQLFFNKCVRAHNGSDNSGTTEFLTKTIRRFEEYTGIKFPSFHAAQTSFAYPTPEQLGKAFGHLLGTHFMRTYLPFDIQVAENIREDANDPVNVIKLTSSIVCDIEVNPILQYEEDIMRKKIKNIMGSFLSSVIMANDKSINEAVSDVLYIQGLIYNHTCIENDNDDRQLSSLTTSEINKKYSFLDAKVLMNEFADGSSQEVKQKILTEEYTLAVQEPVFSRLQEMFGNNGEGKWKVTSKQLANGLFYTLIRKYWLPPGDSQKFYPYQAINARKRIPIGVKSSINKRREIERNAIDKSPESQITKTCIDIATIHFGEALSRIYVDEFDPQHLYDIREDITKIVKYVRKSFQSMINQIRWITEPVRNAAIRKIQNLEISLLYSDITKNDSLLNNYYTALGKLEPDQPYNEMLAKLGNFIHQKQLEDILLKEPNRRDFLYSAYTDNAWYRPTLNSFVIPLGILHLPYYYFQRPNAMNYGGIGMTIGHELTHGFDDTGVYFDEFGFYNEKTWLNETSVDAFEQIAHCLIKQYSEFCPLSEKYETRCVNGNATLGENIGDNAGIHAAFRAMHNYYDTVPQDVHNYDQLSEKYTDEQLFFLGFATSWCEIPGLSDENKANHLITDSHSPERYRVEGTLPNFPAFRNAYKCEMGTKYAPKEFCEVWITQAKRY</sequence>
<evidence type="ECO:0000313" key="11">
    <source>
        <dbReference type="EMBL" id="KAI1715046.1"/>
    </source>
</evidence>
<evidence type="ECO:0000256" key="4">
    <source>
        <dbReference type="ARBA" id="ARBA00022723"/>
    </source>
</evidence>
<keyword evidence="7" id="KW-0482">Metalloprotease</keyword>
<evidence type="ECO:0000256" key="7">
    <source>
        <dbReference type="ARBA" id="ARBA00023049"/>
    </source>
</evidence>
<keyword evidence="3" id="KW-0645">Protease</keyword>
<dbReference type="EMBL" id="JAKKPZ010000012">
    <property type="protein sequence ID" value="KAI1715046.1"/>
    <property type="molecule type" value="Genomic_DNA"/>
</dbReference>
<dbReference type="InterPro" id="IPR042089">
    <property type="entry name" value="Peptidase_M13_dom_2"/>
</dbReference>
<dbReference type="CDD" id="cd08662">
    <property type="entry name" value="M13"/>
    <property type="match status" value="1"/>
</dbReference>
<dbReference type="GO" id="GO:0005886">
    <property type="term" value="C:plasma membrane"/>
    <property type="evidence" value="ECO:0007669"/>
    <property type="project" value="TreeGrafter"/>
</dbReference>
<dbReference type="Gene3D" id="1.10.1380.10">
    <property type="entry name" value="Neutral endopeptidase , domain2"/>
    <property type="match status" value="1"/>
</dbReference>
<dbReference type="PRINTS" id="PR00786">
    <property type="entry name" value="NEPRILYSIN"/>
</dbReference>